<evidence type="ECO:0000259" key="11">
    <source>
        <dbReference type="PROSITE" id="PS00434"/>
    </source>
</evidence>
<dbReference type="GO" id="GO:0003700">
    <property type="term" value="F:DNA-binding transcription factor activity"/>
    <property type="evidence" value="ECO:0007669"/>
    <property type="project" value="InterPro"/>
</dbReference>
<evidence type="ECO:0000256" key="2">
    <source>
        <dbReference type="ARBA" id="ARBA00022553"/>
    </source>
</evidence>
<evidence type="ECO:0000256" key="9">
    <source>
        <dbReference type="SAM" id="Coils"/>
    </source>
</evidence>
<feature type="coiled-coil region" evidence="9">
    <location>
        <begin position="141"/>
        <end position="182"/>
    </location>
</feature>
<dbReference type="InterPro" id="IPR036388">
    <property type="entry name" value="WH-like_DNA-bd_sf"/>
</dbReference>
<dbReference type="FunFam" id="1.10.10.10:FF:000057">
    <property type="entry name" value="Heat shock transcription factor 1"/>
    <property type="match status" value="1"/>
</dbReference>
<dbReference type="Pfam" id="PF00447">
    <property type="entry name" value="HSF_DNA-bind"/>
    <property type="match status" value="1"/>
</dbReference>
<evidence type="ECO:0000313" key="13">
    <source>
        <dbReference type="Proteomes" id="UP001163823"/>
    </source>
</evidence>
<keyword evidence="13" id="KW-1185">Reference proteome</keyword>
<dbReference type="SMART" id="SM00415">
    <property type="entry name" value="HSF"/>
    <property type="match status" value="1"/>
</dbReference>
<evidence type="ECO:0000256" key="6">
    <source>
        <dbReference type="ARBA" id="ARBA00023163"/>
    </source>
</evidence>
<dbReference type="InterPro" id="IPR000232">
    <property type="entry name" value="HSF_DNA-bd"/>
</dbReference>
<dbReference type="GO" id="GO:0005634">
    <property type="term" value="C:nucleus"/>
    <property type="evidence" value="ECO:0007669"/>
    <property type="project" value="UniProtKB-SubCell"/>
</dbReference>
<gene>
    <name evidence="12" type="ORF">O6P43_025963</name>
</gene>
<feature type="region of interest" description="Disordered" evidence="10">
    <location>
        <begin position="244"/>
        <end position="268"/>
    </location>
</feature>
<evidence type="ECO:0000256" key="3">
    <source>
        <dbReference type="ARBA" id="ARBA00023015"/>
    </source>
</evidence>
<dbReference type="GO" id="GO:0034605">
    <property type="term" value="P:cellular response to heat"/>
    <property type="evidence" value="ECO:0007669"/>
    <property type="project" value="TreeGrafter"/>
</dbReference>
<sequence>MVRKSAENGSASASVPPFLKKCYQMVDDESTDSVISWSQNNDSFVIWDMTQFSVGLLPKYFKHNNFSSFIRQLNIYGFRKVDTDRWEFANEGFIKGQKHLLKNISRRKHTPGADQQKGSNQQDKSDEQTEGVANFGLWNEVENLKADRNALTQELVKLSQHQESAENKLLLLRNRLQGMEKNQQQMLSFLVMAMQSPGILVQLLQPKENNWRMSEAGIMLEQDNRANETVVSDGMIVTYKPPVSEAAKPVQTPHAGSEEQHNSDSSADGLKDFFINSEFLEVLMDEKLSPLDNHSPFILPDLPDDGAWEQLLLDSPFLEKGEDSVLEGEVPIDNGMEMEPIIPETPIKKSQDFELLVAQLENTQNFGVDSAISEDDLENSQSLEFLTEQMGLLVSEPIPQ</sequence>
<keyword evidence="7" id="KW-0539">Nucleus</keyword>
<evidence type="ECO:0000313" key="12">
    <source>
        <dbReference type="EMBL" id="KAJ7954375.1"/>
    </source>
</evidence>
<dbReference type="PANTHER" id="PTHR10015">
    <property type="entry name" value="HEAT SHOCK TRANSCRIPTION FACTOR"/>
    <property type="match status" value="1"/>
</dbReference>
<name>A0AAD7PGU7_QUISA</name>
<dbReference type="Proteomes" id="UP001163823">
    <property type="component" value="Chromosome 10"/>
</dbReference>
<dbReference type="AlphaFoldDB" id="A0AAD7PGU7"/>
<dbReference type="Gene3D" id="1.10.10.10">
    <property type="entry name" value="Winged helix-like DNA-binding domain superfamily/Winged helix DNA-binding domain"/>
    <property type="match status" value="1"/>
</dbReference>
<dbReference type="InterPro" id="IPR036390">
    <property type="entry name" value="WH_DNA-bd_sf"/>
</dbReference>
<dbReference type="EMBL" id="JARAOO010000010">
    <property type="protein sequence ID" value="KAJ7954375.1"/>
    <property type="molecule type" value="Genomic_DNA"/>
</dbReference>
<comment type="similarity">
    <text evidence="8">Belongs to the HSF family. Class A subfamily.</text>
</comment>
<evidence type="ECO:0000256" key="10">
    <source>
        <dbReference type="SAM" id="MobiDB-lite"/>
    </source>
</evidence>
<keyword evidence="5" id="KW-0238">DNA-binding</keyword>
<dbReference type="KEGG" id="qsa:O6P43_025963"/>
<comment type="subcellular location">
    <subcellularLocation>
        <location evidence="1">Nucleus</location>
    </subcellularLocation>
</comment>
<proteinExistence type="inferred from homology"/>
<dbReference type="PRINTS" id="PR00056">
    <property type="entry name" value="HSFDOMAIN"/>
</dbReference>
<comment type="caution">
    <text evidence="12">The sequence shown here is derived from an EMBL/GenBank/DDBJ whole genome shotgun (WGS) entry which is preliminary data.</text>
</comment>
<dbReference type="SUPFAM" id="SSF46785">
    <property type="entry name" value="Winged helix' DNA-binding domain"/>
    <property type="match status" value="1"/>
</dbReference>
<organism evidence="12 13">
    <name type="scientific">Quillaja saponaria</name>
    <name type="common">Soap bark tree</name>
    <dbReference type="NCBI Taxonomy" id="32244"/>
    <lineage>
        <taxon>Eukaryota</taxon>
        <taxon>Viridiplantae</taxon>
        <taxon>Streptophyta</taxon>
        <taxon>Embryophyta</taxon>
        <taxon>Tracheophyta</taxon>
        <taxon>Spermatophyta</taxon>
        <taxon>Magnoliopsida</taxon>
        <taxon>eudicotyledons</taxon>
        <taxon>Gunneridae</taxon>
        <taxon>Pentapetalae</taxon>
        <taxon>rosids</taxon>
        <taxon>fabids</taxon>
        <taxon>Fabales</taxon>
        <taxon>Quillajaceae</taxon>
        <taxon>Quillaja</taxon>
    </lineage>
</organism>
<accession>A0AAD7PGU7</accession>
<dbReference type="GO" id="GO:0006357">
    <property type="term" value="P:regulation of transcription by RNA polymerase II"/>
    <property type="evidence" value="ECO:0007669"/>
    <property type="project" value="TreeGrafter"/>
</dbReference>
<keyword evidence="6" id="KW-0804">Transcription</keyword>
<dbReference type="PANTHER" id="PTHR10015:SF325">
    <property type="entry name" value="HEAT STRESS TRANSCRIPTION FACTOR A-8"/>
    <property type="match status" value="1"/>
</dbReference>
<evidence type="ECO:0000256" key="5">
    <source>
        <dbReference type="ARBA" id="ARBA00023125"/>
    </source>
</evidence>
<keyword evidence="3" id="KW-0805">Transcription regulation</keyword>
<evidence type="ECO:0000256" key="7">
    <source>
        <dbReference type="ARBA" id="ARBA00023242"/>
    </source>
</evidence>
<evidence type="ECO:0000256" key="8">
    <source>
        <dbReference type="ARBA" id="ARBA00061350"/>
    </source>
</evidence>
<dbReference type="GO" id="GO:0000978">
    <property type="term" value="F:RNA polymerase II cis-regulatory region sequence-specific DNA binding"/>
    <property type="evidence" value="ECO:0007669"/>
    <property type="project" value="TreeGrafter"/>
</dbReference>
<keyword evidence="9" id="KW-0175">Coiled coil</keyword>
<feature type="domain" description="HSF-type DNA-binding" evidence="11">
    <location>
        <begin position="57"/>
        <end position="81"/>
    </location>
</feature>
<evidence type="ECO:0000256" key="4">
    <source>
        <dbReference type="ARBA" id="ARBA00023016"/>
    </source>
</evidence>
<protein>
    <submittedName>
        <fullName evidence="12">Heat shock transcription factor</fullName>
    </submittedName>
</protein>
<dbReference type="PROSITE" id="PS00434">
    <property type="entry name" value="HSF_DOMAIN"/>
    <property type="match status" value="1"/>
</dbReference>
<keyword evidence="2" id="KW-0597">Phosphoprotein</keyword>
<reference evidence="12" key="1">
    <citation type="journal article" date="2023" name="Science">
        <title>Elucidation of the pathway for biosynthesis of saponin adjuvants from the soapbark tree.</title>
        <authorList>
            <person name="Reed J."/>
            <person name="Orme A."/>
            <person name="El-Demerdash A."/>
            <person name="Owen C."/>
            <person name="Martin L.B.B."/>
            <person name="Misra R.C."/>
            <person name="Kikuchi S."/>
            <person name="Rejzek M."/>
            <person name="Martin A.C."/>
            <person name="Harkess A."/>
            <person name="Leebens-Mack J."/>
            <person name="Louveau T."/>
            <person name="Stephenson M.J."/>
            <person name="Osbourn A."/>
        </authorList>
    </citation>
    <scope>NUCLEOTIDE SEQUENCE</scope>
    <source>
        <strain evidence="12">S10</strain>
    </source>
</reference>
<keyword evidence="4 12" id="KW-0346">Stress response</keyword>
<evidence type="ECO:0000256" key="1">
    <source>
        <dbReference type="ARBA" id="ARBA00004123"/>
    </source>
</evidence>
<feature type="region of interest" description="Disordered" evidence="10">
    <location>
        <begin position="108"/>
        <end position="129"/>
    </location>
</feature>